<name>A0ABW1FWE8_9ACTN</name>
<evidence type="ECO:0000256" key="2">
    <source>
        <dbReference type="ARBA" id="ARBA00022448"/>
    </source>
</evidence>
<dbReference type="SUPFAM" id="SSF103473">
    <property type="entry name" value="MFS general substrate transporter"/>
    <property type="match status" value="1"/>
</dbReference>
<dbReference type="EMBL" id="JBHSPW010000024">
    <property type="protein sequence ID" value="MFC5897534.1"/>
    <property type="molecule type" value="Genomic_DNA"/>
</dbReference>
<keyword evidence="4 7" id="KW-1133">Transmembrane helix</keyword>
<keyword evidence="2" id="KW-0813">Transport</keyword>
<dbReference type="RefSeq" id="WP_345085246.1">
    <property type="nucleotide sequence ID" value="NZ_BAAAWG010000008.1"/>
</dbReference>
<keyword evidence="6" id="KW-0046">Antibiotic resistance</keyword>
<gene>
    <name evidence="9" type="ORF">ACFP3M_32500</name>
</gene>
<dbReference type="InterPro" id="IPR036259">
    <property type="entry name" value="MFS_trans_sf"/>
</dbReference>
<evidence type="ECO:0000256" key="1">
    <source>
        <dbReference type="ARBA" id="ARBA00004651"/>
    </source>
</evidence>
<keyword evidence="3 7" id="KW-0812">Transmembrane</keyword>
<comment type="subcellular location">
    <subcellularLocation>
        <location evidence="1">Cell membrane</location>
        <topology evidence="1">Multi-pass membrane protein</topology>
    </subcellularLocation>
</comment>
<dbReference type="InterPro" id="IPR020846">
    <property type="entry name" value="MFS_dom"/>
</dbReference>
<feature type="transmembrane region" description="Helical" evidence="7">
    <location>
        <begin position="170"/>
        <end position="189"/>
    </location>
</feature>
<feature type="transmembrane region" description="Helical" evidence="7">
    <location>
        <begin position="106"/>
        <end position="127"/>
    </location>
</feature>
<dbReference type="InterPro" id="IPR011701">
    <property type="entry name" value="MFS"/>
</dbReference>
<reference evidence="10" key="1">
    <citation type="journal article" date="2019" name="Int. J. Syst. Evol. Microbiol.">
        <title>The Global Catalogue of Microorganisms (GCM) 10K type strain sequencing project: providing services to taxonomists for standard genome sequencing and annotation.</title>
        <authorList>
            <consortium name="The Broad Institute Genomics Platform"/>
            <consortium name="The Broad Institute Genome Sequencing Center for Infectious Disease"/>
            <person name="Wu L."/>
            <person name="Ma J."/>
        </authorList>
    </citation>
    <scope>NUCLEOTIDE SEQUENCE [LARGE SCALE GENOMIC DNA]</scope>
    <source>
        <strain evidence="10">CGMCC 1.15809</strain>
    </source>
</reference>
<feature type="transmembrane region" description="Helical" evidence="7">
    <location>
        <begin position="427"/>
        <end position="444"/>
    </location>
</feature>
<evidence type="ECO:0000256" key="4">
    <source>
        <dbReference type="ARBA" id="ARBA00022989"/>
    </source>
</evidence>
<feature type="transmembrane region" description="Helical" evidence="7">
    <location>
        <begin position="15"/>
        <end position="38"/>
    </location>
</feature>
<evidence type="ECO:0000256" key="6">
    <source>
        <dbReference type="ARBA" id="ARBA00023251"/>
    </source>
</evidence>
<evidence type="ECO:0000313" key="9">
    <source>
        <dbReference type="EMBL" id="MFC5897534.1"/>
    </source>
</evidence>
<evidence type="ECO:0000256" key="7">
    <source>
        <dbReference type="SAM" id="Phobius"/>
    </source>
</evidence>
<feature type="transmembrane region" description="Helical" evidence="7">
    <location>
        <begin position="355"/>
        <end position="376"/>
    </location>
</feature>
<dbReference type="Pfam" id="PF07690">
    <property type="entry name" value="MFS_1"/>
    <property type="match status" value="1"/>
</dbReference>
<keyword evidence="5 7" id="KW-0472">Membrane</keyword>
<organism evidence="9 10">
    <name type="scientific">Streptomyces ramulosus</name>
    <dbReference type="NCBI Taxonomy" id="47762"/>
    <lineage>
        <taxon>Bacteria</taxon>
        <taxon>Bacillati</taxon>
        <taxon>Actinomycetota</taxon>
        <taxon>Actinomycetes</taxon>
        <taxon>Kitasatosporales</taxon>
        <taxon>Streptomycetaceae</taxon>
        <taxon>Streptomyces</taxon>
    </lineage>
</organism>
<feature type="transmembrane region" description="Helical" evidence="7">
    <location>
        <begin position="296"/>
        <end position="318"/>
    </location>
</feature>
<comment type="caution">
    <text evidence="9">The sequence shown here is derived from an EMBL/GenBank/DDBJ whole genome shotgun (WGS) entry which is preliminary data.</text>
</comment>
<feature type="transmembrane region" description="Helical" evidence="7">
    <location>
        <begin position="139"/>
        <end position="164"/>
    </location>
</feature>
<dbReference type="PROSITE" id="PS50850">
    <property type="entry name" value="MFS"/>
    <property type="match status" value="1"/>
</dbReference>
<feature type="transmembrane region" description="Helical" evidence="7">
    <location>
        <begin position="265"/>
        <end position="290"/>
    </location>
</feature>
<feature type="transmembrane region" description="Helical" evidence="7">
    <location>
        <begin position="50"/>
        <end position="69"/>
    </location>
</feature>
<feature type="transmembrane region" description="Helical" evidence="7">
    <location>
        <begin position="228"/>
        <end position="245"/>
    </location>
</feature>
<feature type="domain" description="Major facilitator superfamily (MFS) profile" evidence="8">
    <location>
        <begin position="15"/>
        <end position="449"/>
    </location>
</feature>
<sequence>MTGATGEPVRRQRQVVLCVMLGMLFGPLNSTMVTVALPSMARDLSLTPEATGWIVTSYLIAMAGLHPVVGKLGDRWNRRRLMLCATALALVSSLGASLSGNLAALVVFRLLQAVAGSAMAPNGIVLLRQVVPAERLGSVLGTAGATSPLAAAAGPAVGTVLVSAFGWRSIFLVNLVIMAVPLVLGAVALPRPPQPRTRTPFDVLGAITALVTFVALAALLNAPSSPPALIVWAGVTGVALTALLVRELRIPDPALQPRLLARPRFLAAAVGVCLTNFAMYGVLLTVPALFQLHPDWPGTLNGVVLAVMTGLSAVLTPLGGRLVDRYGANLPALVGVLLLTSGLAAVAVTLHGITITALLIAVAVVGAGLGLCTAAYRTESVQAVPFEETGMASGLFFTFRYLGSIVCSSLLGGPLAPRTTTAMAVDYAVFAAVCLACVVLTLLLPRMRRQVETSAEDGRSPAVEHGNSILT</sequence>
<evidence type="ECO:0000256" key="5">
    <source>
        <dbReference type="ARBA" id="ARBA00023136"/>
    </source>
</evidence>
<dbReference type="Gene3D" id="1.20.1720.10">
    <property type="entry name" value="Multidrug resistance protein D"/>
    <property type="match status" value="1"/>
</dbReference>
<feature type="transmembrane region" description="Helical" evidence="7">
    <location>
        <begin position="81"/>
        <end position="100"/>
    </location>
</feature>
<feature type="transmembrane region" description="Helical" evidence="7">
    <location>
        <begin position="397"/>
        <end position="415"/>
    </location>
</feature>
<feature type="transmembrane region" description="Helical" evidence="7">
    <location>
        <begin position="330"/>
        <end position="349"/>
    </location>
</feature>
<evidence type="ECO:0000259" key="8">
    <source>
        <dbReference type="PROSITE" id="PS50850"/>
    </source>
</evidence>
<accession>A0ABW1FWE8</accession>
<protein>
    <submittedName>
        <fullName evidence="9">MFS transporter</fullName>
    </submittedName>
</protein>
<proteinExistence type="predicted"/>
<evidence type="ECO:0000313" key="10">
    <source>
        <dbReference type="Proteomes" id="UP001596241"/>
    </source>
</evidence>
<dbReference type="Proteomes" id="UP001596241">
    <property type="component" value="Unassembled WGS sequence"/>
</dbReference>
<dbReference type="Gene3D" id="1.20.1250.20">
    <property type="entry name" value="MFS general substrate transporter like domains"/>
    <property type="match status" value="1"/>
</dbReference>
<evidence type="ECO:0000256" key="3">
    <source>
        <dbReference type="ARBA" id="ARBA00022692"/>
    </source>
</evidence>
<dbReference type="PANTHER" id="PTHR42718:SF9">
    <property type="entry name" value="MAJOR FACILITATOR SUPERFAMILY MULTIDRUG TRANSPORTER MFSC"/>
    <property type="match status" value="1"/>
</dbReference>
<keyword evidence="10" id="KW-1185">Reference proteome</keyword>
<feature type="transmembrane region" description="Helical" evidence="7">
    <location>
        <begin position="201"/>
        <end position="222"/>
    </location>
</feature>
<dbReference type="CDD" id="cd17321">
    <property type="entry name" value="MFS_MMR_MDR_like"/>
    <property type="match status" value="1"/>
</dbReference>
<dbReference type="PANTHER" id="PTHR42718">
    <property type="entry name" value="MAJOR FACILITATOR SUPERFAMILY MULTIDRUG TRANSPORTER MFSC"/>
    <property type="match status" value="1"/>
</dbReference>